<dbReference type="GO" id="GO:0016787">
    <property type="term" value="F:hydrolase activity"/>
    <property type="evidence" value="ECO:0007669"/>
    <property type="project" value="UniProtKB-KW"/>
</dbReference>
<evidence type="ECO:0000313" key="4">
    <source>
        <dbReference type="EMBL" id="NJP46812.1"/>
    </source>
</evidence>
<evidence type="ECO:0000256" key="2">
    <source>
        <dbReference type="ARBA" id="ARBA00022723"/>
    </source>
</evidence>
<proteinExistence type="inferred from homology"/>
<dbReference type="RefSeq" id="WP_167985660.1">
    <property type="nucleotide sequence ID" value="NZ_JAATEJ010000024.1"/>
</dbReference>
<accession>A0ABX0ZVW3</accession>
<keyword evidence="5" id="KW-1185">Reference proteome</keyword>
<dbReference type="InterPro" id="IPR036663">
    <property type="entry name" value="Fumarylacetoacetase_C_sf"/>
</dbReference>
<dbReference type="Proteomes" id="UP000734511">
    <property type="component" value="Unassembled WGS sequence"/>
</dbReference>
<dbReference type="PANTHER" id="PTHR42796">
    <property type="entry name" value="FUMARYLACETOACETATE HYDROLASE DOMAIN-CONTAINING PROTEIN 2A-RELATED"/>
    <property type="match status" value="1"/>
</dbReference>
<keyword evidence="4" id="KW-0378">Hydrolase</keyword>
<dbReference type="EMBL" id="JAATEJ010000024">
    <property type="protein sequence ID" value="NJP46812.1"/>
    <property type="molecule type" value="Genomic_DNA"/>
</dbReference>
<evidence type="ECO:0000259" key="3">
    <source>
        <dbReference type="Pfam" id="PF01557"/>
    </source>
</evidence>
<gene>
    <name evidence="4" type="ORF">HCN08_25900</name>
</gene>
<name>A0ABX0ZVW3_9ACTN</name>
<evidence type="ECO:0000313" key="5">
    <source>
        <dbReference type="Proteomes" id="UP000734511"/>
    </source>
</evidence>
<comment type="caution">
    <text evidence="4">The sequence shown here is derived from an EMBL/GenBank/DDBJ whole genome shotgun (WGS) entry which is preliminary data.</text>
</comment>
<evidence type="ECO:0000256" key="1">
    <source>
        <dbReference type="ARBA" id="ARBA00010211"/>
    </source>
</evidence>
<feature type="domain" description="Fumarylacetoacetase-like C-terminal" evidence="3">
    <location>
        <begin position="75"/>
        <end position="285"/>
    </location>
</feature>
<keyword evidence="2" id="KW-0479">Metal-binding</keyword>
<dbReference type="PANTHER" id="PTHR42796:SF4">
    <property type="entry name" value="FUMARYLACETOACETATE HYDROLASE DOMAIN-CONTAINING PROTEIN 2A"/>
    <property type="match status" value="1"/>
</dbReference>
<reference evidence="4 5" key="1">
    <citation type="submission" date="2020-03" db="EMBL/GenBank/DDBJ databases">
        <title>WGS of actinomycetes isolated from Thailand.</title>
        <authorList>
            <person name="Thawai C."/>
        </authorList>
    </citation>
    <scope>NUCLEOTIDE SEQUENCE [LARGE SCALE GENOMIC DNA]</scope>
    <source>
        <strain evidence="4 5">PRB2-1</strain>
    </source>
</reference>
<dbReference type="Pfam" id="PF01557">
    <property type="entry name" value="FAA_hydrolase"/>
    <property type="match status" value="1"/>
</dbReference>
<dbReference type="SUPFAM" id="SSF56529">
    <property type="entry name" value="FAH"/>
    <property type="match status" value="1"/>
</dbReference>
<comment type="similarity">
    <text evidence="1">Belongs to the FAH family.</text>
</comment>
<dbReference type="InterPro" id="IPR011234">
    <property type="entry name" value="Fumarylacetoacetase-like_C"/>
</dbReference>
<protein>
    <submittedName>
        <fullName evidence="4">Fumarylacetoacetate hydrolase family protein</fullName>
    </submittedName>
</protein>
<sequence>MRLATYDYKGLTGVGVVVGERIVDVTPLGPTMLDLITADAGTTARLQDAVAAGSGGYDLADVTLLAPIPVPPRNVLCVGRNYAEHIAEGASHGRNDGRMPEHPAWFTKAVTSLCGPADGIGLDLSLTGKHDWEAELAVVIGRPGRHIPKERAMEHIHSYCVLNDVTARDIQHRYGDQWFKGKSIDASSPMGPWLVTADEVGDPGGRRITCSVNGVLKQDSDTSQFIFDIPTLIADISQVLTLQPGDIISTGTPGGVGNGRTPQEYLRPGDVLETHVAGIGRLRNACVAL</sequence>
<dbReference type="InterPro" id="IPR051121">
    <property type="entry name" value="FAH"/>
</dbReference>
<dbReference type="Gene3D" id="3.90.850.10">
    <property type="entry name" value="Fumarylacetoacetase-like, C-terminal domain"/>
    <property type="match status" value="1"/>
</dbReference>
<organism evidence="4 5">
    <name type="scientific">Actinacidiphila epipremni</name>
    <dbReference type="NCBI Taxonomy" id="2053013"/>
    <lineage>
        <taxon>Bacteria</taxon>
        <taxon>Bacillati</taxon>
        <taxon>Actinomycetota</taxon>
        <taxon>Actinomycetes</taxon>
        <taxon>Kitasatosporales</taxon>
        <taxon>Streptomycetaceae</taxon>
        <taxon>Actinacidiphila</taxon>
    </lineage>
</organism>